<name>A0A481YSS9_9VIRU</name>
<organism evidence="1">
    <name type="scientific">Marseillevirus LCMAC101</name>
    <dbReference type="NCBI Taxonomy" id="2506602"/>
    <lineage>
        <taxon>Viruses</taxon>
        <taxon>Varidnaviria</taxon>
        <taxon>Bamfordvirae</taxon>
        <taxon>Nucleocytoviricota</taxon>
        <taxon>Megaviricetes</taxon>
        <taxon>Pimascovirales</taxon>
        <taxon>Pimascovirales incertae sedis</taxon>
        <taxon>Marseilleviridae</taxon>
    </lineage>
</organism>
<gene>
    <name evidence="1" type="ORF">LCMAC101_04200</name>
</gene>
<accession>A0A481YSS9</accession>
<dbReference type="EMBL" id="MK500328">
    <property type="protein sequence ID" value="QBK85825.1"/>
    <property type="molecule type" value="Genomic_DNA"/>
</dbReference>
<proteinExistence type="predicted"/>
<evidence type="ECO:0000313" key="1">
    <source>
        <dbReference type="EMBL" id="QBK85825.1"/>
    </source>
</evidence>
<reference evidence="1" key="1">
    <citation type="journal article" date="2019" name="MBio">
        <title>Virus Genomes from Deep Sea Sediments Expand the Ocean Megavirome and Support Independent Origins of Viral Gigantism.</title>
        <authorList>
            <person name="Backstrom D."/>
            <person name="Yutin N."/>
            <person name="Jorgensen S.L."/>
            <person name="Dharamshi J."/>
            <person name="Homa F."/>
            <person name="Zaremba-Niedwiedzka K."/>
            <person name="Spang A."/>
            <person name="Wolf Y.I."/>
            <person name="Koonin E.V."/>
            <person name="Ettema T.J."/>
        </authorList>
    </citation>
    <scope>NUCLEOTIDE SEQUENCE</scope>
</reference>
<sequence length="176" mass="20737">MDQIREYVNNLTDDQINEIYTFYDSGGYDHLMRYPRTVVPGLDMSLRRDTLIRYIGTFRESPDPDVPNSVLDGTCSFDEFRYTLQMQAIGEPLMHRLNQGIDKPELGYSPVSVDRLREDMKEIREDMKEIRDCLEKVHGLLKEMFEEDDQCLYINKVLDRNDVLAEKAIELIEEFL</sequence>
<protein>
    <submittedName>
        <fullName evidence="1">Uncharacterized protein</fullName>
    </submittedName>
</protein>